<evidence type="ECO:0000313" key="1">
    <source>
        <dbReference type="EMBL" id="MFC7057293.1"/>
    </source>
</evidence>
<gene>
    <name evidence="1" type="ORF">ACFQQG_02755</name>
</gene>
<evidence type="ECO:0008006" key="3">
    <source>
        <dbReference type="Google" id="ProtNLM"/>
    </source>
</evidence>
<dbReference type="SUPFAM" id="SSF53850">
    <property type="entry name" value="Periplasmic binding protein-like II"/>
    <property type="match status" value="1"/>
</dbReference>
<sequence>MGNTTFDASQTMLPWLTEGTSQTHYVSDEMEQLMSDQASEADADTREQLLQDANQLAHEDAVWVFLNQEFLVYGINERIDWEPRPDEFFLAQGMERSE</sequence>
<keyword evidence="2" id="KW-1185">Reference proteome</keyword>
<protein>
    <recommendedName>
        <fullName evidence="3">Peptide/nickel transport system substrate-binding protein</fullName>
    </recommendedName>
</protein>
<dbReference type="Gene3D" id="3.10.105.10">
    <property type="entry name" value="Dipeptide-binding Protein, Domain 3"/>
    <property type="match status" value="1"/>
</dbReference>
<name>A0ABD5W248_9EURY</name>
<accession>A0ABD5W248</accession>
<comment type="caution">
    <text evidence="1">The sequence shown here is derived from an EMBL/GenBank/DDBJ whole genome shotgun (WGS) entry which is preliminary data.</text>
</comment>
<dbReference type="Proteomes" id="UP001596445">
    <property type="component" value="Unassembled WGS sequence"/>
</dbReference>
<proteinExistence type="predicted"/>
<organism evidence="1 2">
    <name type="scientific">Halovenus salina</name>
    <dbReference type="NCBI Taxonomy" id="1510225"/>
    <lineage>
        <taxon>Archaea</taxon>
        <taxon>Methanobacteriati</taxon>
        <taxon>Methanobacteriota</taxon>
        <taxon>Stenosarchaea group</taxon>
        <taxon>Halobacteria</taxon>
        <taxon>Halobacteriales</taxon>
        <taxon>Haloarculaceae</taxon>
        <taxon>Halovenus</taxon>
    </lineage>
</organism>
<reference evidence="1 2" key="1">
    <citation type="journal article" date="2019" name="Int. J. Syst. Evol. Microbiol.">
        <title>The Global Catalogue of Microorganisms (GCM) 10K type strain sequencing project: providing services to taxonomists for standard genome sequencing and annotation.</title>
        <authorList>
            <consortium name="The Broad Institute Genomics Platform"/>
            <consortium name="The Broad Institute Genome Sequencing Center for Infectious Disease"/>
            <person name="Wu L."/>
            <person name="Ma J."/>
        </authorList>
    </citation>
    <scope>NUCLEOTIDE SEQUENCE [LARGE SCALE GENOMIC DNA]</scope>
    <source>
        <strain evidence="1 2">JCM 30072</strain>
    </source>
</reference>
<dbReference type="AlphaFoldDB" id="A0ABD5W248"/>
<evidence type="ECO:0000313" key="2">
    <source>
        <dbReference type="Proteomes" id="UP001596445"/>
    </source>
</evidence>
<dbReference type="EMBL" id="JBHSZI010000001">
    <property type="protein sequence ID" value="MFC7057293.1"/>
    <property type="molecule type" value="Genomic_DNA"/>
</dbReference>